<sequence>MLDAKSAFDVVRHTNLIRKLYHMGISEQCILLIDNLYKEATTKIKWKGQISGAFDIEQGVRQGGTLSADLYKVYVNQLLDNLNESNIGGKIGQISCCAPTCADDIALLGNNPLDLQILINIAFDYSQREGYLLQPEKSVVLPVITSKKVSYEDEKWFMKDKLMPVVNKTAHIGIQRDSRDTTASTIEENLKKARRTLYSLMHQGLHGENGLDPITSVSLLQTFVFPVMFYGLEVLLPNGKNLDSITKQYKKIIKQILSLPVNVADPAIYIISGLLPAEAIIHKKALILFGSICRADCNATEWKIAERQLGLKTFKSNSWFIVLKTIFLKYGIQDPYTSLFDQTITKLKWKHMINQKVNTYWTERIQQDSLMFSSLQYLGGMYRIGKCHPTASTCSANIRDISRIPIRLKILTGSYILQTKRAVFNITNPDPTCMLCGKSDETLSHFLLVCTELENIRMTLIREIIEVCSVLFAKYKLNIKFDLLTILINPYYYCGEQWNSRNLISDIDQLLEPLCRCLCYKLHAKRYQLLDIQTKPRTVRKLAK</sequence>
<name>A0A8S3U695_MYTED</name>
<proteinExistence type="predicted"/>
<accession>A0A8S3U695</accession>
<dbReference type="InterPro" id="IPR000477">
    <property type="entry name" value="RT_dom"/>
</dbReference>
<protein>
    <recommendedName>
        <fullName evidence="1">Reverse transcriptase domain-containing protein</fullName>
    </recommendedName>
</protein>
<evidence type="ECO:0000313" key="2">
    <source>
        <dbReference type="EMBL" id="CAG2238827.1"/>
    </source>
</evidence>
<evidence type="ECO:0000313" key="3">
    <source>
        <dbReference type="Proteomes" id="UP000683360"/>
    </source>
</evidence>
<gene>
    <name evidence="2" type="ORF">MEDL_51249</name>
</gene>
<reference evidence="2" key="1">
    <citation type="submission" date="2021-03" db="EMBL/GenBank/DDBJ databases">
        <authorList>
            <person name="Bekaert M."/>
        </authorList>
    </citation>
    <scope>NUCLEOTIDE SEQUENCE</scope>
</reference>
<dbReference type="OrthoDB" id="3044497at2759"/>
<dbReference type="PANTHER" id="PTHR47027:SF20">
    <property type="entry name" value="REVERSE TRANSCRIPTASE-LIKE PROTEIN WITH RNA-DIRECTED DNA POLYMERASE DOMAIN"/>
    <property type="match status" value="1"/>
</dbReference>
<dbReference type="Proteomes" id="UP000683360">
    <property type="component" value="Unassembled WGS sequence"/>
</dbReference>
<feature type="domain" description="Reverse transcriptase" evidence="1">
    <location>
        <begin position="1"/>
        <end position="162"/>
    </location>
</feature>
<organism evidence="2 3">
    <name type="scientific">Mytilus edulis</name>
    <name type="common">Blue mussel</name>
    <dbReference type="NCBI Taxonomy" id="6550"/>
    <lineage>
        <taxon>Eukaryota</taxon>
        <taxon>Metazoa</taxon>
        <taxon>Spiralia</taxon>
        <taxon>Lophotrochozoa</taxon>
        <taxon>Mollusca</taxon>
        <taxon>Bivalvia</taxon>
        <taxon>Autobranchia</taxon>
        <taxon>Pteriomorphia</taxon>
        <taxon>Mytilida</taxon>
        <taxon>Mytiloidea</taxon>
        <taxon>Mytilidae</taxon>
        <taxon>Mytilinae</taxon>
        <taxon>Mytilus</taxon>
    </lineage>
</organism>
<dbReference type="AlphaFoldDB" id="A0A8S3U695"/>
<dbReference type="Pfam" id="PF00078">
    <property type="entry name" value="RVT_1"/>
    <property type="match status" value="1"/>
</dbReference>
<keyword evidence="3" id="KW-1185">Reference proteome</keyword>
<evidence type="ECO:0000259" key="1">
    <source>
        <dbReference type="PROSITE" id="PS50878"/>
    </source>
</evidence>
<comment type="caution">
    <text evidence="2">The sequence shown here is derived from an EMBL/GenBank/DDBJ whole genome shotgun (WGS) entry which is preliminary data.</text>
</comment>
<dbReference type="PANTHER" id="PTHR47027">
    <property type="entry name" value="REVERSE TRANSCRIPTASE DOMAIN-CONTAINING PROTEIN"/>
    <property type="match status" value="1"/>
</dbReference>
<dbReference type="EMBL" id="CAJPWZ010002493">
    <property type="protein sequence ID" value="CAG2238827.1"/>
    <property type="molecule type" value="Genomic_DNA"/>
</dbReference>
<dbReference type="PROSITE" id="PS50878">
    <property type="entry name" value="RT_POL"/>
    <property type="match status" value="1"/>
</dbReference>